<accession>A0A0E3RRC8</accession>
<dbReference type="AlphaFoldDB" id="A0A0E3RRC8"/>
<dbReference type="RefSeq" id="WP_048040457.1">
    <property type="nucleotide sequence ID" value="NZ_CP009513.1"/>
</dbReference>
<dbReference type="EMBL" id="CP009513">
    <property type="protein sequence ID" value="AKB68180.1"/>
    <property type="molecule type" value="Genomic_DNA"/>
</dbReference>
<sequence length="147" mass="17102">MDNIEKKLEDFFRKYEARFNESLVGTIDIEETANSFTDCFIGANPFGVLCGKNDDKFRDVITQGYEFYKSIGTKSMIIDSVKVSSLDEYHSMAKVHWRSFYNKKDGREELIEFDVIYFVQMIDEKPKIFAYITGDEQGILREKGLIS</sequence>
<reference evidence="1 2" key="1">
    <citation type="submission" date="2014-07" db="EMBL/GenBank/DDBJ databases">
        <title>Methanogenic archaea and the global carbon cycle.</title>
        <authorList>
            <person name="Henriksen J.R."/>
            <person name="Luke J."/>
            <person name="Reinhart S."/>
            <person name="Benedict M.N."/>
            <person name="Youngblut N.D."/>
            <person name="Metcalf M.E."/>
            <person name="Whitaker R.J."/>
            <person name="Metcalf W.W."/>
        </authorList>
    </citation>
    <scope>NUCLEOTIDE SEQUENCE [LARGE SCALE GENOMIC DNA]</scope>
    <source>
        <strain evidence="1 2">LYC</strain>
    </source>
</reference>
<evidence type="ECO:0008006" key="3">
    <source>
        <dbReference type="Google" id="ProtNLM"/>
    </source>
</evidence>
<dbReference type="PATRIC" id="fig|1434114.4.peg.2070"/>
<dbReference type="HOGENOM" id="CLU_122942_0_0_2"/>
<gene>
    <name evidence="1" type="ORF">MSMAL_1637</name>
</gene>
<dbReference type="Proteomes" id="UP000033063">
    <property type="component" value="Chromosome"/>
</dbReference>
<evidence type="ECO:0000313" key="1">
    <source>
        <dbReference type="EMBL" id="AKB68180.1"/>
    </source>
</evidence>
<dbReference type="GeneID" id="24877878"/>
<proteinExistence type="predicted"/>
<organism evidence="1 2">
    <name type="scientific">Methanosarcina mazei LYC</name>
    <dbReference type="NCBI Taxonomy" id="1434114"/>
    <lineage>
        <taxon>Archaea</taxon>
        <taxon>Methanobacteriati</taxon>
        <taxon>Methanobacteriota</taxon>
        <taxon>Stenosarchaea group</taxon>
        <taxon>Methanomicrobia</taxon>
        <taxon>Methanosarcinales</taxon>
        <taxon>Methanosarcinaceae</taxon>
        <taxon>Methanosarcina</taxon>
    </lineage>
</organism>
<protein>
    <recommendedName>
        <fullName evidence="3">SnoaL-like domain-containing protein</fullName>
    </recommendedName>
</protein>
<evidence type="ECO:0000313" key="2">
    <source>
        <dbReference type="Proteomes" id="UP000033063"/>
    </source>
</evidence>
<name>A0A0E3RRC8_METMZ</name>